<name>A0A2C6KKQ1_9APIC</name>
<reference evidence="1 2" key="1">
    <citation type="journal article" date="2017" name="Int. J. Parasitol.">
        <title>The genome of the protozoan parasite Cystoisospora suis and a reverse vaccinology approach to identify vaccine candidates.</title>
        <authorList>
            <person name="Palmieri N."/>
            <person name="Shrestha A."/>
            <person name="Ruttkowski B."/>
            <person name="Beck T."/>
            <person name="Vogl C."/>
            <person name="Tomley F."/>
            <person name="Blake D.P."/>
            <person name="Joachim A."/>
        </authorList>
    </citation>
    <scope>NUCLEOTIDE SEQUENCE [LARGE SCALE GENOMIC DNA]</scope>
    <source>
        <strain evidence="1 2">Wien I</strain>
    </source>
</reference>
<dbReference type="AlphaFoldDB" id="A0A2C6KKQ1"/>
<evidence type="ECO:0000313" key="1">
    <source>
        <dbReference type="EMBL" id="PHJ24621.1"/>
    </source>
</evidence>
<dbReference type="Proteomes" id="UP000221165">
    <property type="component" value="Unassembled WGS sequence"/>
</dbReference>
<sequence>MVSRLLSELSETDLSGSLAHLHQIRLSGSSVCILLLYHSVIPPSIKSLVISVGFRRCTLLSIASFSFLLAARHGRCTVHASEWNCAPINPGSHPEWRRPAHLPKRLISSKSASNCTAGVRLRCSASRSSRPVWVRLGRRVLTVPAPPTRTTGFPFDRFSRAPHRLAALSSRMHSSQDFRVC</sequence>
<gene>
    <name evidence="1" type="ORF">CSUI_001524</name>
</gene>
<evidence type="ECO:0000313" key="2">
    <source>
        <dbReference type="Proteomes" id="UP000221165"/>
    </source>
</evidence>
<dbReference type="RefSeq" id="XP_067926293.1">
    <property type="nucleotide sequence ID" value="XM_068061730.1"/>
</dbReference>
<dbReference type="VEuPathDB" id="ToxoDB:CSUI_001524"/>
<keyword evidence="2" id="KW-1185">Reference proteome</keyword>
<protein>
    <submittedName>
        <fullName evidence="1">Uncharacterized protein</fullName>
    </submittedName>
</protein>
<proteinExistence type="predicted"/>
<dbReference type="GeneID" id="94424941"/>
<dbReference type="EMBL" id="MIGC01000612">
    <property type="protein sequence ID" value="PHJ24621.1"/>
    <property type="molecule type" value="Genomic_DNA"/>
</dbReference>
<organism evidence="1 2">
    <name type="scientific">Cystoisospora suis</name>
    <dbReference type="NCBI Taxonomy" id="483139"/>
    <lineage>
        <taxon>Eukaryota</taxon>
        <taxon>Sar</taxon>
        <taxon>Alveolata</taxon>
        <taxon>Apicomplexa</taxon>
        <taxon>Conoidasida</taxon>
        <taxon>Coccidia</taxon>
        <taxon>Eucoccidiorida</taxon>
        <taxon>Eimeriorina</taxon>
        <taxon>Sarcocystidae</taxon>
        <taxon>Cystoisospora</taxon>
    </lineage>
</organism>
<comment type="caution">
    <text evidence="1">The sequence shown here is derived from an EMBL/GenBank/DDBJ whole genome shotgun (WGS) entry which is preliminary data.</text>
</comment>
<accession>A0A2C6KKQ1</accession>